<evidence type="ECO:0000313" key="3">
    <source>
        <dbReference type="Proteomes" id="UP000076532"/>
    </source>
</evidence>
<name>A0A166E4W8_9AGAM</name>
<feature type="region of interest" description="Disordered" evidence="1">
    <location>
        <begin position="279"/>
        <end position="298"/>
    </location>
</feature>
<evidence type="ECO:0000256" key="1">
    <source>
        <dbReference type="SAM" id="MobiDB-lite"/>
    </source>
</evidence>
<dbReference type="Proteomes" id="UP000076532">
    <property type="component" value="Unassembled WGS sequence"/>
</dbReference>
<evidence type="ECO:0000313" key="2">
    <source>
        <dbReference type="EMBL" id="KZP15396.1"/>
    </source>
</evidence>
<gene>
    <name evidence="2" type="ORF">FIBSPDRAFT_895849</name>
</gene>
<accession>A0A166E4W8</accession>
<keyword evidence="3" id="KW-1185">Reference proteome</keyword>
<proteinExistence type="predicted"/>
<protein>
    <submittedName>
        <fullName evidence="2">Uncharacterized protein</fullName>
    </submittedName>
</protein>
<organism evidence="2 3">
    <name type="scientific">Athelia psychrophila</name>
    <dbReference type="NCBI Taxonomy" id="1759441"/>
    <lineage>
        <taxon>Eukaryota</taxon>
        <taxon>Fungi</taxon>
        <taxon>Dikarya</taxon>
        <taxon>Basidiomycota</taxon>
        <taxon>Agaricomycotina</taxon>
        <taxon>Agaricomycetes</taxon>
        <taxon>Agaricomycetidae</taxon>
        <taxon>Atheliales</taxon>
        <taxon>Atheliaceae</taxon>
        <taxon>Athelia</taxon>
    </lineage>
</organism>
<dbReference type="EMBL" id="KV417605">
    <property type="protein sequence ID" value="KZP15396.1"/>
    <property type="molecule type" value="Genomic_DNA"/>
</dbReference>
<dbReference type="AlphaFoldDB" id="A0A166E4W8"/>
<sequence length="496" mass="55174">MKDDVEVIATPVSTLHKWSVKYTIEGNLSEVTYKASRHDCAQYGTVYSCNAGESPTRPLPPPSPARRAERQIEWITLHRAPARRDGNQQPQDTLRRVWAWPGAYARSSSMKGGGGLDVEELNVVVPEFELIELTCMMQLGRRQGRRVWVPRMWDCARESGLLEGRAAEVLCERLSVEGSALQAMAPRFSMHEDARKRLACPSILILHMQLLPISMSHVYLNASLNKSNFVMEESVNFRIAQSVYASRNRSPPPFIEYGIQEIREKGDVWSRGASRKRLTTTVNARSHPHKRGGAASGSSFQCEGQAVLQHETSRGRQYSIPCWIPAWTHSNPPQIPMTGTECGKSSSSARVRPWSWWRSGAVLGLRREWVARTGKQGFLYSPSCPCSISIHSRSKYWPSSSAYSSLDTISSMDSTAEIGDCPGPWHGWSGARATQRGRVLMAVVDVRQKRKAGRMAGEKGSRMRGWAFAICVCAVALCGVQREEDTGPLDVLLIGS</sequence>
<reference evidence="2 3" key="1">
    <citation type="journal article" date="2016" name="Mol. Biol. Evol.">
        <title>Comparative Genomics of Early-Diverging Mushroom-Forming Fungi Provides Insights into the Origins of Lignocellulose Decay Capabilities.</title>
        <authorList>
            <person name="Nagy L.G."/>
            <person name="Riley R."/>
            <person name="Tritt A."/>
            <person name="Adam C."/>
            <person name="Daum C."/>
            <person name="Floudas D."/>
            <person name="Sun H."/>
            <person name="Yadav J.S."/>
            <person name="Pangilinan J."/>
            <person name="Larsson K.H."/>
            <person name="Matsuura K."/>
            <person name="Barry K."/>
            <person name="Labutti K."/>
            <person name="Kuo R."/>
            <person name="Ohm R.A."/>
            <person name="Bhattacharya S.S."/>
            <person name="Shirouzu T."/>
            <person name="Yoshinaga Y."/>
            <person name="Martin F.M."/>
            <person name="Grigoriev I.V."/>
            <person name="Hibbett D.S."/>
        </authorList>
    </citation>
    <scope>NUCLEOTIDE SEQUENCE [LARGE SCALE GENOMIC DNA]</scope>
    <source>
        <strain evidence="2 3">CBS 109695</strain>
    </source>
</reference>